<dbReference type="AlphaFoldDB" id="Q6AR82"/>
<dbReference type="Pfam" id="PF10053">
    <property type="entry name" value="DUF2290"/>
    <property type="match status" value="1"/>
</dbReference>
<proteinExistence type="predicted"/>
<dbReference type="Proteomes" id="UP000000602">
    <property type="component" value="Chromosome"/>
</dbReference>
<dbReference type="eggNOG" id="COG5619">
    <property type="taxonomic scope" value="Bacteria"/>
</dbReference>
<gene>
    <name evidence="1" type="ordered locus">DP0413</name>
</gene>
<dbReference type="HOGENOM" id="CLU_105345_0_0_7"/>
<name>Q6AR82_DESPS</name>
<evidence type="ECO:0000313" key="2">
    <source>
        <dbReference type="Proteomes" id="UP000000602"/>
    </source>
</evidence>
<accession>Q6AR82</accession>
<organism evidence="1 2">
    <name type="scientific">Desulfotalea psychrophila (strain LSv54 / DSM 12343)</name>
    <dbReference type="NCBI Taxonomy" id="177439"/>
    <lineage>
        <taxon>Bacteria</taxon>
        <taxon>Pseudomonadati</taxon>
        <taxon>Thermodesulfobacteriota</taxon>
        <taxon>Desulfobulbia</taxon>
        <taxon>Desulfobulbales</taxon>
        <taxon>Desulfocapsaceae</taxon>
        <taxon>Desulfotalea</taxon>
    </lineage>
</organism>
<dbReference type="RefSeq" id="WP_011187658.1">
    <property type="nucleotide sequence ID" value="NC_006138.1"/>
</dbReference>
<dbReference type="OrthoDB" id="4182144at2"/>
<evidence type="ECO:0000313" key="1">
    <source>
        <dbReference type="EMBL" id="CAG35142.1"/>
    </source>
</evidence>
<reference evidence="2" key="1">
    <citation type="journal article" date="2004" name="Environ. Microbiol.">
        <title>The genome of Desulfotalea psychrophila, a sulfate-reducing bacterium from permanently cold Arctic sediments.</title>
        <authorList>
            <person name="Rabus R."/>
            <person name="Ruepp A."/>
            <person name="Frickey T."/>
            <person name="Rattei T."/>
            <person name="Fartmann B."/>
            <person name="Stark M."/>
            <person name="Bauer M."/>
            <person name="Zibat A."/>
            <person name="Lombardot T."/>
            <person name="Becker I."/>
            <person name="Amann J."/>
            <person name="Gellner K."/>
            <person name="Teeling H."/>
            <person name="Leuschner W.D."/>
            <person name="Gloeckner F.-O."/>
            <person name="Lupas A.N."/>
            <person name="Amann R."/>
            <person name="Klenk H.-P."/>
        </authorList>
    </citation>
    <scope>NUCLEOTIDE SEQUENCE [LARGE SCALE GENOMIC DNA]</scope>
    <source>
        <strain evidence="2">DSM 12343 / LSv54</strain>
    </source>
</reference>
<dbReference type="InterPro" id="IPR018742">
    <property type="entry name" value="DUF2290"/>
</dbReference>
<dbReference type="KEGG" id="dps:DP0413"/>
<protein>
    <recommendedName>
        <fullName evidence="3">DUF2290 domain-containing protein</fullName>
    </recommendedName>
</protein>
<keyword evidence="2" id="KW-1185">Reference proteome</keyword>
<sequence length="229" mass="26885">MTVKKTQCAIINILKILSERNLLYFYNIPVLQQDNESEMITWGRHERGACYNADGAFGKLFQYRSILENNAFHAILKDGAFIRVSYTFKRGKLKKHSLWYWPCPLLIPNDDIENETPLGALDLYMSNWEEYLVLRSPMRFDFDVEQQTIDHPASHLHFQASSCRMGVGHAMSFGTFIKYIFKNFYESEWNNNLSIWADLPIELDEENKNHIFDTQQNHPHLNWSNSSLP</sequence>
<evidence type="ECO:0008006" key="3">
    <source>
        <dbReference type="Google" id="ProtNLM"/>
    </source>
</evidence>
<dbReference type="STRING" id="177439.DP0413"/>
<dbReference type="EMBL" id="CR522870">
    <property type="protein sequence ID" value="CAG35142.1"/>
    <property type="molecule type" value="Genomic_DNA"/>
</dbReference>